<dbReference type="AlphaFoldDB" id="G7GYM1"/>
<organism evidence="1 2">
    <name type="scientific">Gordonia araii NBRC 100433</name>
    <dbReference type="NCBI Taxonomy" id="1073574"/>
    <lineage>
        <taxon>Bacteria</taxon>
        <taxon>Bacillati</taxon>
        <taxon>Actinomycetota</taxon>
        <taxon>Actinomycetes</taxon>
        <taxon>Mycobacteriales</taxon>
        <taxon>Gordoniaceae</taxon>
        <taxon>Gordonia</taxon>
    </lineage>
</organism>
<name>G7GYM1_9ACTN</name>
<evidence type="ECO:0000313" key="1">
    <source>
        <dbReference type="EMBL" id="GAB08696.1"/>
    </source>
</evidence>
<keyword evidence="2" id="KW-1185">Reference proteome</keyword>
<dbReference type="OrthoDB" id="511192at2"/>
<dbReference type="Proteomes" id="UP000035088">
    <property type="component" value="Unassembled WGS sequence"/>
</dbReference>
<dbReference type="EMBL" id="BAEE01000015">
    <property type="protein sequence ID" value="GAB08696.1"/>
    <property type="molecule type" value="Genomic_DNA"/>
</dbReference>
<protein>
    <recommendedName>
        <fullName evidence="3">DUF4262 domain-containing protein</fullName>
    </recommendedName>
</protein>
<dbReference type="STRING" id="1073574.GOARA_015_00340"/>
<sequence>MTHRTHNQDSLPDRHPDPLINETLQRVHRNGWAAVAVSEHCDHRSPDCEGPETPFAYTIGAPLHEVAELAVYGLDPQTSYNLLAEVLGQLHTYQWDKIVDANATLNSDVLDLPVRLVAMIDSSDLIVSKALFPDAPAVQIVWPDPCGVFPCEAGYRLPSIDQP</sequence>
<evidence type="ECO:0008006" key="3">
    <source>
        <dbReference type="Google" id="ProtNLM"/>
    </source>
</evidence>
<dbReference type="Pfam" id="PF14081">
    <property type="entry name" value="DUF4262"/>
    <property type="match status" value="1"/>
</dbReference>
<dbReference type="InterPro" id="IPR025358">
    <property type="entry name" value="DUF4262"/>
</dbReference>
<reference evidence="1 2" key="1">
    <citation type="submission" date="2011-11" db="EMBL/GenBank/DDBJ databases">
        <title>Whole genome shotgun sequence of Gordonia araii NBRC 100433.</title>
        <authorList>
            <person name="Yoshida Y."/>
            <person name="Hosoyama A."/>
            <person name="Tsuchikane K."/>
            <person name="Katsumata H."/>
            <person name="Yamazaki S."/>
            <person name="Fujita N."/>
        </authorList>
    </citation>
    <scope>NUCLEOTIDE SEQUENCE [LARGE SCALE GENOMIC DNA]</scope>
    <source>
        <strain evidence="1 2">NBRC 100433</strain>
    </source>
</reference>
<gene>
    <name evidence="1" type="ORF">GOARA_015_00340</name>
</gene>
<accession>G7GYM1</accession>
<proteinExistence type="predicted"/>
<evidence type="ECO:0000313" key="2">
    <source>
        <dbReference type="Proteomes" id="UP000035088"/>
    </source>
</evidence>
<comment type="caution">
    <text evidence="1">The sequence shown here is derived from an EMBL/GenBank/DDBJ whole genome shotgun (WGS) entry which is preliminary data.</text>
</comment>
<feature type="non-terminal residue" evidence="1">
    <location>
        <position position="163"/>
    </location>
</feature>
<dbReference type="RefSeq" id="WP_007320773.1">
    <property type="nucleotide sequence ID" value="NZ_BAEE01000015.1"/>
</dbReference>